<sequence length="387" mass="43398">MADGSPPTRRALADVVAIFKAIESYSATAAGELIKPPCPAALEKLAAVDYIPSTYLVDEDAPLHTKRRRVLRKGVTQDRIAEIEPYTRRFVNECLDAIAANGSADLVADMTFEVPALTAFLLMGVPEAEVDRVRGYASRFALWIWGRPTDEQQVALATEFAAYLEYAREHVDRLIENPGDDYMSNAIKAWKKAGNDDVWDRTYLASIMQGHLYASHETTTNATANGFKALLANRDQWELLCRDPALIPNAVEEILRYVSSVPTWRRVTTRPVNIGGLDIPAGQRILLLTGSANHDDAVFDDGDTFDITRQNSDEHLAFGWGTHLCLGQDLARMEMRVMLEETTRRLPHLQLVDDQEWTYSPNTSFRGPDHVLVQWDPHQNPVPEDRP</sequence>
<dbReference type="Gene3D" id="1.10.630.10">
    <property type="entry name" value="Cytochrome P450"/>
    <property type="match status" value="1"/>
</dbReference>
<evidence type="ECO:0000256" key="9">
    <source>
        <dbReference type="SAM" id="MobiDB-lite"/>
    </source>
</evidence>
<dbReference type="CDD" id="cd11078">
    <property type="entry name" value="CYP130-like"/>
    <property type="match status" value="1"/>
</dbReference>
<keyword evidence="7 8" id="KW-0503">Monooxygenase</keyword>
<evidence type="ECO:0000256" key="8">
    <source>
        <dbReference type="RuleBase" id="RU000461"/>
    </source>
</evidence>
<dbReference type="PRINTS" id="PR00359">
    <property type="entry name" value="BP450"/>
</dbReference>
<dbReference type="GO" id="GO:0036199">
    <property type="term" value="F:cholest-4-en-3-one 26-monooxygenase activity"/>
    <property type="evidence" value="ECO:0007669"/>
    <property type="project" value="TreeGrafter"/>
</dbReference>
<dbReference type="Proteomes" id="UP000186108">
    <property type="component" value="Plasmid pR1CP1"/>
</dbReference>
<feature type="region of interest" description="Disordered" evidence="9">
    <location>
        <begin position="368"/>
        <end position="387"/>
    </location>
</feature>
<dbReference type="InterPro" id="IPR002397">
    <property type="entry name" value="Cyt_P450_B"/>
</dbReference>
<name>A0A1B1KIY7_RHOOP</name>
<dbReference type="PANTHER" id="PTHR46696">
    <property type="entry name" value="P450, PUTATIVE (EUROFUNG)-RELATED"/>
    <property type="match status" value="1"/>
</dbReference>
<evidence type="ECO:0000256" key="1">
    <source>
        <dbReference type="ARBA" id="ARBA00001971"/>
    </source>
</evidence>
<dbReference type="GO" id="GO:0006707">
    <property type="term" value="P:cholesterol catabolic process"/>
    <property type="evidence" value="ECO:0007669"/>
    <property type="project" value="TreeGrafter"/>
</dbReference>
<evidence type="ECO:0000256" key="4">
    <source>
        <dbReference type="ARBA" id="ARBA00022723"/>
    </source>
</evidence>
<keyword evidence="4 8" id="KW-0479">Metal-binding</keyword>
<dbReference type="InterPro" id="IPR017972">
    <property type="entry name" value="Cyt_P450_CS"/>
</dbReference>
<dbReference type="GO" id="GO:0008395">
    <property type="term" value="F:steroid hydroxylase activity"/>
    <property type="evidence" value="ECO:0007669"/>
    <property type="project" value="TreeGrafter"/>
</dbReference>
<evidence type="ECO:0000313" key="11">
    <source>
        <dbReference type="Proteomes" id="UP000186108"/>
    </source>
</evidence>
<dbReference type="PANTHER" id="PTHR46696:SF4">
    <property type="entry name" value="BIOTIN BIOSYNTHESIS CYTOCHROME P450"/>
    <property type="match status" value="1"/>
</dbReference>
<dbReference type="PROSITE" id="PS00086">
    <property type="entry name" value="CYTOCHROME_P450"/>
    <property type="match status" value="1"/>
</dbReference>
<dbReference type="EC" id="1.14.-.-" evidence="10"/>
<evidence type="ECO:0000256" key="2">
    <source>
        <dbReference type="ARBA" id="ARBA00010617"/>
    </source>
</evidence>
<dbReference type="GO" id="GO:0005506">
    <property type="term" value="F:iron ion binding"/>
    <property type="evidence" value="ECO:0007669"/>
    <property type="project" value="InterPro"/>
</dbReference>
<dbReference type="PATRIC" id="fig|37919.13.peg.8376"/>
<dbReference type="Pfam" id="PF00067">
    <property type="entry name" value="p450"/>
    <property type="match status" value="1"/>
</dbReference>
<evidence type="ECO:0000256" key="6">
    <source>
        <dbReference type="ARBA" id="ARBA00023004"/>
    </source>
</evidence>
<evidence type="ECO:0000313" key="10">
    <source>
        <dbReference type="EMBL" id="ANS32534.1"/>
    </source>
</evidence>
<dbReference type="SUPFAM" id="SSF48264">
    <property type="entry name" value="Cytochrome P450"/>
    <property type="match status" value="1"/>
</dbReference>
<evidence type="ECO:0000256" key="5">
    <source>
        <dbReference type="ARBA" id="ARBA00023002"/>
    </source>
</evidence>
<dbReference type="EMBL" id="CP009112">
    <property type="protein sequence ID" value="ANS32534.1"/>
    <property type="molecule type" value="Genomic_DNA"/>
</dbReference>
<keyword evidence="6 8" id="KW-0408">Iron</keyword>
<dbReference type="GO" id="GO:0020037">
    <property type="term" value="F:heme binding"/>
    <property type="evidence" value="ECO:0007669"/>
    <property type="project" value="InterPro"/>
</dbReference>
<keyword evidence="10" id="KW-0614">Plasmid</keyword>
<keyword evidence="3 8" id="KW-0349">Heme</keyword>
<accession>A0A1B1KIY7</accession>
<dbReference type="InterPro" id="IPR001128">
    <property type="entry name" value="Cyt_P450"/>
</dbReference>
<reference evidence="10 11" key="1">
    <citation type="submission" date="2014-07" db="EMBL/GenBank/DDBJ databases">
        <authorList>
            <person name="Zhang J.E."/>
            <person name="Yang H."/>
            <person name="Guo J."/>
            <person name="Deng Z."/>
            <person name="Luo H."/>
            <person name="Luo M."/>
            <person name="Zhao B."/>
        </authorList>
    </citation>
    <scope>NUCLEOTIDE SEQUENCE [LARGE SCALE GENOMIC DNA]</scope>
    <source>
        <strain evidence="10 11">1CP</strain>
        <plasmid evidence="11">Plasmid pr1cp1</plasmid>
    </source>
</reference>
<evidence type="ECO:0000256" key="3">
    <source>
        <dbReference type="ARBA" id="ARBA00022617"/>
    </source>
</evidence>
<dbReference type="RefSeq" id="WP_231138033.1">
    <property type="nucleotide sequence ID" value="NZ_CP009112.1"/>
</dbReference>
<organism evidence="10 11">
    <name type="scientific">Rhodococcus opacus</name>
    <name type="common">Nocardia opaca</name>
    <dbReference type="NCBI Taxonomy" id="37919"/>
    <lineage>
        <taxon>Bacteria</taxon>
        <taxon>Bacillati</taxon>
        <taxon>Actinomycetota</taxon>
        <taxon>Actinomycetes</taxon>
        <taxon>Mycobacteriales</taxon>
        <taxon>Nocardiaceae</taxon>
        <taxon>Rhodococcus</taxon>
    </lineage>
</organism>
<comment type="cofactor">
    <cofactor evidence="1">
        <name>heme</name>
        <dbReference type="ChEBI" id="CHEBI:30413"/>
    </cofactor>
</comment>
<dbReference type="InterPro" id="IPR036396">
    <property type="entry name" value="Cyt_P450_sf"/>
</dbReference>
<proteinExistence type="inferred from homology"/>
<protein>
    <submittedName>
        <fullName evidence="10">Cytochrome P450 116</fullName>
        <ecNumber evidence="10">1.14.-.-</ecNumber>
    </submittedName>
</protein>
<gene>
    <name evidence="10" type="primary">thcB2</name>
    <name evidence="10" type="ORF">R1CP_39755</name>
</gene>
<dbReference type="AlphaFoldDB" id="A0A1B1KIY7"/>
<geneLocation type="plasmid" evidence="11">
    <name>pr1cp1</name>
</geneLocation>
<evidence type="ECO:0000256" key="7">
    <source>
        <dbReference type="ARBA" id="ARBA00023033"/>
    </source>
</evidence>
<comment type="similarity">
    <text evidence="2 8">Belongs to the cytochrome P450 family.</text>
</comment>
<keyword evidence="5 8" id="KW-0560">Oxidoreductase</keyword>